<proteinExistence type="predicted"/>
<reference evidence="1" key="1">
    <citation type="submission" date="2021-05" db="EMBL/GenBank/DDBJ databases">
        <authorList>
            <person name="Alioto T."/>
            <person name="Alioto T."/>
            <person name="Gomez Garrido J."/>
        </authorList>
    </citation>
    <scope>NUCLEOTIDE SEQUENCE</scope>
</reference>
<protein>
    <submittedName>
        <fullName evidence="1">Uncharacterized protein</fullName>
    </submittedName>
</protein>
<evidence type="ECO:0000313" key="1">
    <source>
        <dbReference type="EMBL" id="CAG6689679.1"/>
    </source>
</evidence>
<dbReference type="AlphaFoldDB" id="A0A8D8TKL8"/>
<sequence>MESAARISAHERFLSRLSVCAYVTETQNSWIPVYLVTKIYLTHNLAYLYFQTGQPDCVENNALRKGYESNLHWMRYKLKNRVKCIINRQLSYMSKEKSWYNVKNRNQGYQMGF</sequence>
<organism evidence="1">
    <name type="scientific">Cacopsylla melanoneura</name>
    <dbReference type="NCBI Taxonomy" id="428564"/>
    <lineage>
        <taxon>Eukaryota</taxon>
        <taxon>Metazoa</taxon>
        <taxon>Ecdysozoa</taxon>
        <taxon>Arthropoda</taxon>
        <taxon>Hexapoda</taxon>
        <taxon>Insecta</taxon>
        <taxon>Pterygota</taxon>
        <taxon>Neoptera</taxon>
        <taxon>Paraneoptera</taxon>
        <taxon>Hemiptera</taxon>
        <taxon>Sternorrhyncha</taxon>
        <taxon>Psylloidea</taxon>
        <taxon>Psyllidae</taxon>
        <taxon>Psyllinae</taxon>
        <taxon>Cacopsylla</taxon>
    </lineage>
</organism>
<name>A0A8D8TKL8_9HEMI</name>
<dbReference type="EMBL" id="HBUF01293424">
    <property type="protein sequence ID" value="CAG6689679.1"/>
    <property type="molecule type" value="Transcribed_RNA"/>
</dbReference>
<dbReference type="EMBL" id="HBUF01293427">
    <property type="protein sequence ID" value="CAG6689682.1"/>
    <property type="molecule type" value="Transcribed_RNA"/>
</dbReference>
<accession>A0A8D8TKL8</accession>